<organism evidence="2 3">
    <name type="scientific">Spectribacter hydrogenoxidans</name>
    <dbReference type="NCBI Taxonomy" id="3075608"/>
    <lineage>
        <taxon>Bacteria</taxon>
        <taxon>Pseudomonadati</taxon>
        <taxon>Pseudomonadota</taxon>
        <taxon>Gammaproteobacteria</taxon>
        <taxon>Salinisphaerales</taxon>
        <taxon>Salinisphaeraceae</taxon>
        <taxon>Spectribacter</taxon>
    </lineage>
</organism>
<dbReference type="CDD" id="cd05483">
    <property type="entry name" value="retropepsin_like_bacteria"/>
    <property type="match status" value="1"/>
</dbReference>
<accession>A0ABU3C222</accession>
<dbReference type="RefSeq" id="WP_311653511.1">
    <property type="nucleotide sequence ID" value="NZ_JAVRIB010000012.1"/>
</dbReference>
<evidence type="ECO:0000256" key="1">
    <source>
        <dbReference type="SAM" id="SignalP"/>
    </source>
</evidence>
<dbReference type="Pfam" id="PF13975">
    <property type="entry name" value="gag-asp_proteas"/>
    <property type="match status" value="1"/>
</dbReference>
<feature type="chain" id="PRO_5045920960" evidence="1">
    <location>
        <begin position="24"/>
        <end position="161"/>
    </location>
</feature>
<dbReference type="Proteomes" id="UP001251857">
    <property type="component" value="Unassembled WGS sequence"/>
</dbReference>
<dbReference type="EMBL" id="JAVRIB010000012">
    <property type="protein sequence ID" value="MDT0635610.1"/>
    <property type="molecule type" value="Genomic_DNA"/>
</dbReference>
<keyword evidence="1" id="KW-0732">Signal</keyword>
<feature type="signal peptide" evidence="1">
    <location>
        <begin position="1"/>
        <end position="23"/>
    </location>
</feature>
<dbReference type="InterPro" id="IPR034122">
    <property type="entry name" value="Retropepsin-like_bacterial"/>
</dbReference>
<dbReference type="SUPFAM" id="SSF50630">
    <property type="entry name" value="Acid proteases"/>
    <property type="match status" value="1"/>
</dbReference>
<keyword evidence="3" id="KW-1185">Reference proteome</keyword>
<gene>
    <name evidence="2" type="ORF">RM532_11665</name>
</gene>
<sequence>MFSYKCHALALIIPLLVAGTAVAAERFSHTASMQQVDSGNYYVHADFGNGVGAEFLVDTGSGYVALSRDTFKRLEGDTSIEYLRRITGRMANGELVTVPVYRVASLRLGGGCLLTDVEVTVMPGSKRNILGLSALRKAEPFAMQLSPPKLLLSNCVVEPIT</sequence>
<comment type="caution">
    <text evidence="2">The sequence shown here is derived from an EMBL/GenBank/DDBJ whole genome shotgun (WGS) entry which is preliminary data.</text>
</comment>
<proteinExistence type="predicted"/>
<evidence type="ECO:0000313" key="2">
    <source>
        <dbReference type="EMBL" id="MDT0635610.1"/>
    </source>
</evidence>
<name>A0ABU3C222_9GAMM</name>
<dbReference type="Gene3D" id="2.40.70.10">
    <property type="entry name" value="Acid Proteases"/>
    <property type="match status" value="1"/>
</dbReference>
<evidence type="ECO:0000313" key="3">
    <source>
        <dbReference type="Proteomes" id="UP001251857"/>
    </source>
</evidence>
<protein>
    <submittedName>
        <fullName evidence="2">Retropepsin-like aspartic protease</fullName>
    </submittedName>
</protein>
<reference evidence="2 3" key="1">
    <citation type="submission" date="2023-09" db="EMBL/GenBank/DDBJ databases">
        <authorList>
            <person name="Rey-Velasco X."/>
        </authorList>
    </citation>
    <scope>NUCLEOTIDE SEQUENCE [LARGE SCALE GENOMIC DNA]</scope>
    <source>
        <strain evidence="2 3">W335</strain>
    </source>
</reference>
<dbReference type="InterPro" id="IPR021109">
    <property type="entry name" value="Peptidase_aspartic_dom_sf"/>
</dbReference>